<dbReference type="Gene3D" id="3.40.30.10">
    <property type="entry name" value="Glutaredoxin"/>
    <property type="match status" value="1"/>
</dbReference>
<dbReference type="SUPFAM" id="SSF52833">
    <property type="entry name" value="Thioredoxin-like"/>
    <property type="match status" value="1"/>
</dbReference>
<feature type="domain" description="Thioredoxin" evidence="5">
    <location>
        <begin position="62"/>
        <end position="202"/>
    </location>
</feature>
<evidence type="ECO:0000313" key="7">
    <source>
        <dbReference type="Proteomes" id="UP001597418"/>
    </source>
</evidence>
<comment type="caution">
    <text evidence="6">The sequence shown here is derived from an EMBL/GenBank/DDBJ whole genome shotgun (WGS) entry which is preliminary data.</text>
</comment>
<dbReference type="CDD" id="cd02966">
    <property type="entry name" value="TlpA_like_family"/>
    <property type="match status" value="1"/>
</dbReference>
<dbReference type="InterPro" id="IPR013766">
    <property type="entry name" value="Thioredoxin_domain"/>
</dbReference>
<protein>
    <submittedName>
        <fullName evidence="6">TlpA family protein disulfide reductase</fullName>
    </submittedName>
</protein>
<feature type="transmembrane region" description="Helical" evidence="4">
    <location>
        <begin position="13"/>
        <end position="34"/>
    </location>
</feature>
<dbReference type="PROSITE" id="PS51352">
    <property type="entry name" value="THIOREDOXIN_2"/>
    <property type="match status" value="1"/>
</dbReference>
<keyword evidence="4" id="KW-0812">Transmembrane</keyword>
<evidence type="ECO:0000256" key="4">
    <source>
        <dbReference type="SAM" id="Phobius"/>
    </source>
</evidence>
<reference evidence="7" key="1">
    <citation type="journal article" date="2019" name="Int. J. Syst. Evol. Microbiol.">
        <title>The Global Catalogue of Microorganisms (GCM) 10K type strain sequencing project: providing services to taxonomists for standard genome sequencing and annotation.</title>
        <authorList>
            <consortium name="The Broad Institute Genomics Platform"/>
            <consortium name="The Broad Institute Genome Sequencing Center for Infectious Disease"/>
            <person name="Wu L."/>
            <person name="Ma J."/>
        </authorList>
    </citation>
    <scope>NUCLEOTIDE SEQUENCE [LARGE SCALE GENOMIC DNA]</scope>
    <source>
        <strain evidence="7">KCTC 42247</strain>
    </source>
</reference>
<dbReference type="Pfam" id="PF08534">
    <property type="entry name" value="Redoxin"/>
    <property type="match status" value="1"/>
</dbReference>
<evidence type="ECO:0000256" key="1">
    <source>
        <dbReference type="ARBA" id="ARBA00004196"/>
    </source>
</evidence>
<dbReference type="InterPro" id="IPR017937">
    <property type="entry name" value="Thioredoxin_CS"/>
</dbReference>
<keyword evidence="2" id="KW-0201">Cytochrome c-type biogenesis</keyword>
<dbReference type="PANTHER" id="PTHR42852">
    <property type="entry name" value="THIOL:DISULFIDE INTERCHANGE PROTEIN DSBE"/>
    <property type="match status" value="1"/>
</dbReference>
<evidence type="ECO:0000256" key="3">
    <source>
        <dbReference type="ARBA" id="ARBA00023284"/>
    </source>
</evidence>
<dbReference type="RefSeq" id="WP_082784957.1">
    <property type="nucleotide sequence ID" value="NZ_JBHUMB010000005.1"/>
</dbReference>
<dbReference type="EMBL" id="JBHUMB010000005">
    <property type="protein sequence ID" value="MFD2742214.1"/>
    <property type="molecule type" value="Genomic_DNA"/>
</dbReference>
<gene>
    <name evidence="6" type="ORF">ACFSQ6_02265</name>
</gene>
<evidence type="ECO:0000259" key="5">
    <source>
        <dbReference type="PROSITE" id="PS51352"/>
    </source>
</evidence>
<dbReference type="Proteomes" id="UP001597418">
    <property type="component" value="Unassembled WGS sequence"/>
</dbReference>
<evidence type="ECO:0000256" key="2">
    <source>
        <dbReference type="ARBA" id="ARBA00022748"/>
    </source>
</evidence>
<dbReference type="InterPro" id="IPR036249">
    <property type="entry name" value="Thioredoxin-like_sf"/>
</dbReference>
<proteinExistence type="predicted"/>
<sequence length="203" mass="22661">MDNKPRFSLGSKIVYGILVVLILLMFWPASRAVLQQGLMKIGLFKPKIETNPASNDERERTSDVVASAEGLKLMDVDGQMIHTKDLKGKVVFINFWATWCGPCVAEMPSIQTMIKNIGVQDDIKFMLVEVDGDMAVAQEFLKKQKLDLPIFVPRSAIPSTWMSGAIPATVVLDKHGQRVFTHKGMADYSDPEFVDYLKKLAAE</sequence>
<keyword evidence="7" id="KW-1185">Reference proteome</keyword>
<organism evidence="6 7">
    <name type="scientific">Sphingobacterium populi</name>
    <dbReference type="NCBI Taxonomy" id="1812824"/>
    <lineage>
        <taxon>Bacteria</taxon>
        <taxon>Pseudomonadati</taxon>
        <taxon>Bacteroidota</taxon>
        <taxon>Sphingobacteriia</taxon>
        <taxon>Sphingobacteriales</taxon>
        <taxon>Sphingobacteriaceae</taxon>
        <taxon>Sphingobacterium</taxon>
    </lineage>
</organism>
<dbReference type="InterPro" id="IPR013740">
    <property type="entry name" value="Redoxin"/>
</dbReference>
<dbReference type="PANTHER" id="PTHR42852:SF17">
    <property type="entry name" value="THIOREDOXIN-LIKE PROTEIN HI_1115"/>
    <property type="match status" value="1"/>
</dbReference>
<name>A0ABW5U8R6_9SPHI</name>
<dbReference type="InterPro" id="IPR050553">
    <property type="entry name" value="Thioredoxin_ResA/DsbE_sf"/>
</dbReference>
<evidence type="ECO:0000313" key="6">
    <source>
        <dbReference type="EMBL" id="MFD2742214.1"/>
    </source>
</evidence>
<keyword evidence="3" id="KW-0676">Redox-active center</keyword>
<dbReference type="PROSITE" id="PS00194">
    <property type="entry name" value="THIOREDOXIN_1"/>
    <property type="match status" value="1"/>
</dbReference>
<keyword evidence="4" id="KW-1133">Transmembrane helix</keyword>
<accession>A0ABW5U8R6</accession>
<keyword evidence="4" id="KW-0472">Membrane</keyword>
<comment type="subcellular location">
    <subcellularLocation>
        <location evidence="1">Cell envelope</location>
    </subcellularLocation>
</comment>